<proteinExistence type="predicted"/>
<dbReference type="AlphaFoldDB" id="A0A9P5MNA7"/>
<keyword evidence="1" id="KW-0812">Transmembrane</keyword>
<keyword evidence="4" id="KW-1185">Reference proteome</keyword>
<keyword evidence="1" id="KW-0472">Membrane</keyword>
<reference evidence="3" key="2">
    <citation type="journal article" date="2020" name="Nat. Commun.">
        <title>Large-scale genome sequencing of mycorrhizal fungi provides insights into the early evolution of symbiotic traits.</title>
        <authorList>
            <person name="Miyauchi S."/>
            <person name="Kiss E."/>
            <person name="Kuo A."/>
            <person name="Drula E."/>
            <person name="Kohler A."/>
            <person name="Sanchez-Garcia M."/>
            <person name="Morin E."/>
            <person name="Andreopoulos B."/>
            <person name="Barry K.W."/>
            <person name="Bonito G."/>
            <person name="Buee M."/>
            <person name="Carver A."/>
            <person name="Chen C."/>
            <person name="Cichocki N."/>
            <person name="Clum A."/>
            <person name="Culley D."/>
            <person name="Crous P.W."/>
            <person name="Fauchery L."/>
            <person name="Girlanda M."/>
            <person name="Hayes R.D."/>
            <person name="Keri Z."/>
            <person name="LaButti K."/>
            <person name="Lipzen A."/>
            <person name="Lombard V."/>
            <person name="Magnuson J."/>
            <person name="Maillard F."/>
            <person name="Murat C."/>
            <person name="Nolan M."/>
            <person name="Ohm R.A."/>
            <person name="Pangilinan J."/>
            <person name="Pereira M.F."/>
            <person name="Perotto S."/>
            <person name="Peter M."/>
            <person name="Pfister S."/>
            <person name="Riley R."/>
            <person name="Sitrit Y."/>
            <person name="Stielow J.B."/>
            <person name="Szollosi G."/>
            <person name="Zifcakova L."/>
            <person name="Stursova M."/>
            <person name="Spatafora J.W."/>
            <person name="Tedersoo L."/>
            <person name="Vaario L.M."/>
            <person name="Yamada A."/>
            <person name="Yan M."/>
            <person name="Wang P."/>
            <person name="Xu J."/>
            <person name="Bruns T."/>
            <person name="Baldrian P."/>
            <person name="Vilgalys R."/>
            <person name="Dunand C."/>
            <person name="Henrissat B."/>
            <person name="Grigoriev I.V."/>
            <person name="Hibbett D."/>
            <person name="Nagy L.G."/>
            <person name="Martin F.M."/>
        </authorList>
    </citation>
    <scope>NUCLEOTIDE SEQUENCE</scope>
    <source>
        <strain evidence="3">Prilba</strain>
    </source>
</reference>
<organism evidence="3 4">
    <name type="scientific">Russula ochroleuca</name>
    <dbReference type="NCBI Taxonomy" id="152965"/>
    <lineage>
        <taxon>Eukaryota</taxon>
        <taxon>Fungi</taxon>
        <taxon>Dikarya</taxon>
        <taxon>Basidiomycota</taxon>
        <taxon>Agaricomycotina</taxon>
        <taxon>Agaricomycetes</taxon>
        <taxon>Russulales</taxon>
        <taxon>Russulaceae</taxon>
        <taxon>Russula</taxon>
    </lineage>
</organism>
<evidence type="ECO:0000259" key="2">
    <source>
        <dbReference type="Pfam" id="PF17109"/>
    </source>
</evidence>
<dbReference type="Pfam" id="PF17109">
    <property type="entry name" value="Goodbye"/>
    <property type="match status" value="1"/>
</dbReference>
<evidence type="ECO:0000256" key="1">
    <source>
        <dbReference type="SAM" id="Phobius"/>
    </source>
</evidence>
<evidence type="ECO:0000313" key="4">
    <source>
        <dbReference type="Proteomes" id="UP000759537"/>
    </source>
</evidence>
<feature type="domain" description="Fungal STAND N-terminal Goodbye" evidence="2">
    <location>
        <begin position="24"/>
        <end position="129"/>
    </location>
</feature>
<evidence type="ECO:0000313" key="3">
    <source>
        <dbReference type="EMBL" id="KAF8466795.1"/>
    </source>
</evidence>
<sequence length="278" mass="30559">MRHQAGRAHNSPLPNFAQDLLSHPLAAQLQACNSPGDILAVLHQQVQGLDQSRSPDDRWTKWLDPTVNVLYTLSETLGEGVSLVFSPGKVIFAGVGVLLLAAKDVRKGHDTLVDVFERIEGFFRRLEIYAELRPTTEMMETIVQIMVGIISILGIATKGIKEGRLKKYGKRLIGRTDMEDALQRLDKLTQEEARMAAAENLKATHSVDERVREVANTVVAIDNRVASVDDRVARATHAIDESVKGVGEQVLAVDDRVAGVDERVAEVIHGAQIIFSQS</sequence>
<feature type="transmembrane region" description="Helical" evidence="1">
    <location>
        <begin position="141"/>
        <end position="160"/>
    </location>
</feature>
<gene>
    <name evidence="3" type="ORF">DFH94DRAFT_302190</name>
</gene>
<dbReference type="InterPro" id="IPR031350">
    <property type="entry name" value="Goodbye_dom"/>
</dbReference>
<accession>A0A9P5MNA7</accession>
<name>A0A9P5MNA7_9AGAM</name>
<dbReference type="OrthoDB" id="3219912at2759"/>
<reference evidence="3" key="1">
    <citation type="submission" date="2019-10" db="EMBL/GenBank/DDBJ databases">
        <authorList>
            <consortium name="DOE Joint Genome Institute"/>
            <person name="Kuo A."/>
            <person name="Miyauchi S."/>
            <person name="Kiss E."/>
            <person name="Drula E."/>
            <person name="Kohler A."/>
            <person name="Sanchez-Garcia M."/>
            <person name="Andreopoulos B."/>
            <person name="Barry K.W."/>
            <person name="Bonito G."/>
            <person name="Buee M."/>
            <person name="Carver A."/>
            <person name="Chen C."/>
            <person name="Cichocki N."/>
            <person name="Clum A."/>
            <person name="Culley D."/>
            <person name="Crous P.W."/>
            <person name="Fauchery L."/>
            <person name="Girlanda M."/>
            <person name="Hayes R."/>
            <person name="Keri Z."/>
            <person name="LaButti K."/>
            <person name="Lipzen A."/>
            <person name="Lombard V."/>
            <person name="Magnuson J."/>
            <person name="Maillard F."/>
            <person name="Morin E."/>
            <person name="Murat C."/>
            <person name="Nolan M."/>
            <person name="Ohm R."/>
            <person name="Pangilinan J."/>
            <person name="Pereira M."/>
            <person name="Perotto S."/>
            <person name="Peter M."/>
            <person name="Riley R."/>
            <person name="Sitrit Y."/>
            <person name="Stielow B."/>
            <person name="Szollosi G."/>
            <person name="Zifcakova L."/>
            <person name="Stursova M."/>
            <person name="Spatafora J.W."/>
            <person name="Tedersoo L."/>
            <person name="Vaario L.-M."/>
            <person name="Yamada A."/>
            <person name="Yan M."/>
            <person name="Wang P."/>
            <person name="Xu J."/>
            <person name="Bruns T."/>
            <person name="Baldrian P."/>
            <person name="Vilgalys R."/>
            <person name="Henrissat B."/>
            <person name="Grigoriev I.V."/>
            <person name="Hibbett D."/>
            <person name="Nagy L.G."/>
            <person name="Martin F.M."/>
        </authorList>
    </citation>
    <scope>NUCLEOTIDE SEQUENCE</scope>
    <source>
        <strain evidence="3">Prilba</strain>
    </source>
</reference>
<dbReference type="Proteomes" id="UP000759537">
    <property type="component" value="Unassembled WGS sequence"/>
</dbReference>
<comment type="caution">
    <text evidence="3">The sequence shown here is derived from an EMBL/GenBank/DDBJ whole genome shotgun (WGS) entry which is preliminary data.</text>
</comment>
<keyword evidence="1" id="KW-1133">Transmembrane helix</keyword>
<dbReference type="EMBL" id="WHVB01000039">
    <property type="protein sequence ID" value="KAF8466795.1"/>
    <property type="molecule type" value="Genomic_DNA"/>
</dbReference>
<protein>
    <recommendedName>
        <fullName evidence="2">Fungal STAND N-terminal Goodbye domain-containing protein</fullName>
    </recommendedName>
</protein>
<feature type="transmembrane region" description="Helical" evidence="1">
    <location>
        <begin position="81"/>
        <end position="102"/>
    </location>
</feature>